<name>A0A133UEJ7_9EURY</name>
<comment type="caution">
    <text evidence="2">The sequence shown here is derived from an EMBL/GenBank/DDBJ whole genome shotgun (WGS) entry which is preliminary data.</text>
</comment>
<evidence type="ECO:0000313" key="2">
    <source>
        <dbReference type="EMBL" id="KXA92667.1"/>
    </source>
</evidence>
<dbReference type="EMBL" id="LHXP01000052">
    <property type="protein sequence ID" value="KXA92667.1"/>
    <property type="molecule type" value="Genomic_DNA"/>
</dbReference>
<feature type="region of interest" description="Disordered" evidence="1">
    <location>
        <begin position="1"/>
        <end position="35"/>
    </location>
</feature>
<gene>
    <name evidence="2" type="ORF">AKJ66_03745</name>
</gene>
<organism evidence="2 3">
    <name type="scientific">candidate division MSBL1 archaeon SCGC-AAA259E22</name>
    <dbReference type="NCBI Taxonomy" id="1698265"/>
    <lineage>
        <taxon>Archaea</taxon>
        <taxon>Methanobacteriati</taxon>
        <taxon>Methanobacteriota</taxon>
        <taxon>candidate division MSBL1</taxon>
    </lineage>
</organism>
<dbReference type="Proteomes" id="UP000070657">
    <property type="component" value="Unassembled WGS sequence"/>
</dbReference>
<protein>
    <submittedName>
        <fullName evidence="2">Uncharacterized protein</fullName>
    </submittedName>
</protein>
<keyword evidence="3" id="KW-1185">Reference proteome</keyword>
<dbReference type="AlphaFoldDB" id="A0A133UEJ7"/>
<reference evidence="2 3" key="1">
    <citation type="journal article" date="2016" name="Sci. Rep.">
        <title>Metabolic traits of an uncultured archaeal lineage -MSBL1- from brine pools of the Red Sea.</title>
        <authorList>
            <person name="Mwirichia R."/>
            <person name="Alam I."/>
            <person name="Rashid M."/>
            <person name="Vinu M."/>
            <person name="Ba-Alawi W."/>
            <person name="Anthony Kamau A."/>
            <person name="Kamanda Ngugi D."/>
            <person name="Goker M."/>
            <person name="Klenk H.P."/>
            <person name="Bajic V."/>
            <person name="Stingl U."/>
        </authorList>
    </citation>
    <scope>NUCLEOTIDE SEQUENCE [LARGE SCALE GENOMIC DNA]</scope>
    <source>
        <strain evidence="2">SCGC-AAA259E22</strain>
    </source>
</reference>
<sequence length="83" mass="9379">MATLNTARPRGSVTARRIPRRGCERKGITKRGTSKSRIIENPRVFSPVALDPFSRRKAIITASIALVETEAQRNTLERRLMVF</sequence>
<evidence type="ECO:0000256" key="1">
    <source>
        <dbReference type="SAM" id="MobiDB-lite"/>
    </source>
</evidence>
<evidence type="ECO:0000313" key="3">
    <source>
        <dbReference type="Proteomes" id="UP000070657"/>
    </source>
</evidence>
<accession>A0A133UEJ7</accession>
<proteinExistence type="predicted"/>